<comment type="caution">
    <text evidence="8">The sequence shown here is derived from an EMBL/GenBank/DDBJ whole genome shotgun (WGS) entry which is preliminary data.</text>
</comment>
<dbReference type="OrthoDB" id="662444at2"/>
<evidence type="ECO:0000313" key="9">
    <source>
        <dbReference type="Proteomes" id="UP000295382"/>
    </source>
</evidence>
<name>A0A4R3HY12_PAULE</name>
<dbReference type="InterPro" id="IPR013762">
    <property type="entry name" value="Integrase-like_cat_sf"/>
</dbReference>
<dbReference type="GO" id="GO:0015074">
    <property type="term" value="P:DNA integration"/>
    <property type="evidence" value="ECO:0007669"/>
    <property type="project" value="UniProtKB-KW"/>
</dbReference>
<proteinExistence type="predicted"/>
<dbReference type="CDD" id="cd00798">
    <property type="entry name" value="INT_XerDC_C"/>
    <property type="match status" value="1"/>
</dbReference>
<dbReference type="PROSITE" id="PS51900">
    <property type="entry name" value="CB"/>
    <property type="match status" value="1"/>
</dbReference>
<dbReference type="PANTHER" id="PTHR30349">
    <property type="entry name" value="PHAGE INTEGRASE-RELATED"/>
    <property type="match status" value="1"/>
</dbReference>
<keyword evidence="4" id="KW-0233">DNA recombination</keyword>
<dbReference type="EMBL" id="SLZQ01000003">
    <property type="protein sequence ID" value="TCS37744.1"/>
    <property type="molecule type" value="Genomic_DNA"/>
</dbReference>
<evidence type="ECO:0000256" key="4">
    <source>
        <dbReference type="ARBA" id="ARBA00023172"/>
    </source>
</evidence>
<dbReference type="InterPro" id="IPR010998">
    <property type="entry name" value="Integrase_recombinase_N"/>
</dbReference>
<dbReference type="PROSITE" id="PS51898">
    <property type="entry name" value="TYR_RECOMBINASE"/>
    <property type="match status" value="1"/>
</dbReference>
<keyword evidence="9" id="KW-1185">Reference proteome</keyword>
<accession>A0A4R3HY12</accession>
<feature type="domain" description="Tyr recombinase" evidence="6">
    <location>
        <begin position="133"/>
        <end position="317"/>
    </location>
</feature>
<gene>
    <name evidence="8" type="ORF">EDC30_10336</name>
</gene>
<dbReference type="GO" id="GO:0003677">
    <property type="term" value="F:DNA binding"/>
    <property type="evidence" value="ECO:0007669"/>
    <property type="project" value="UniProtKB-UniRule"/>
</dbReference>
<keyword evidence="2" id="KW-0229">DNA integration</keyword>
<evidence type="ECO:0000256" key="3">
    <source>
        <dbReference type="ARBA" id="ARBA00023125"/>
    </source>
</evidence>
<dbReference type="PANTHER" id="PTHR30349:SF81">
    <property type="entry name" value="TYROSINE RECOMBINASE XERC"/>
    <property type="match status" value="1"/>
</dbReference>
<protein>
    <submittedName>
        <fullName evidence="8">Integrase/recombinase XerD</fullName>
    </submittedName>
</protein>
<organism evidence="8 9">
    <name type="scientific">Paucimonas lemoignei</name>
    <name type="common">Pseudomonas lemoignei</name>
    <dbReference type="NCBI Taxonomy" id="29443"/>
    <lineage>
        <taxon>Bacteria</taxon>
        <taxon>Pseudomonadati</taxon>
        <taxon>Pseudomonadota</taxon>
        <taxon>Betaproteobacteria</taxon>
        <taxon>Burkholderiales</taxon>
        <taxon>Burkholderiaceae</taxon>
        <taxon>Paucimonas</taxon>
    </lineage>
</organism>
<dbReference type="Gene3D" id="1.10.150.130">
    <property type="match status" value="1"/>
</dbReference>
<feature type="domain" description="Core-binding (CB)" evidence="7">
    <location>
        <begin position="20"/>
        <end position="111"/>
    </location>
</feature>
<dbReference type="SUPFAM" id="SSF56349">
    <property type="entry name" value="DNA breaking-rejoining enzymes"/>
    <property type="match status" value="1"/>
</dbReference>
<dbReference type="InterPro" id="IPR044068">
    <property type="entry name" value="CB"/>
</dbReference>
<evidence type="ECO:0000259" key="7">
    <source>
        <dbReference type="PROSITE" id="PS51900"/>
    </source>
</evidence>
<keyword evidence="1" id="KW-0159">Chromosome partition</keyword>
<evidence type="ECO:0000256" key="5">
    <source>
        <dbReference type="PROSITE-ProRule" id="PRU01248"/>
    </source>
</evidence>
<evidence type="ECO:0000259" key="6">
    <source>
        <dbReference type="PROSITE" id="PS51898"/>
    </source>
</evidence>
<dbReference type="Proteomes" id="UP000295382">
    <property type="component" value="Unassembled WGS sequence"/>
</dbReference>
<dbReference type="InterPro" id="IPR011010">
    <property type="entry name" value="DNA_brk_join_enz"/>
</dbReference>
<dbReference type="GO" id="GO:0006310">
    <property type="term" value="P:DNA recombination"/>
    <property type="evidence" value="ECO:0007669"/>
    <property type="project" value="UniProtKB-KW"/>
</dbReference>
<dbReference type="AlphaFoldDB" id="A0A4R3HY12"/>
<evidence type="ECO:0000256" key="2">
    <source>
        <dbReference type="ARBA" id="ARBA00022908"/>
    </source>
</evidence>
<dbReference type="RefSeq" id="WP_132257827.1">
    <property type="nucleotide sequence ID" value="NZ_SLZQ01000003.1"/>
</dbReference>
<dbReference type="InterPro" id="IPR002104">
    <property type="entry name" value="Integrase_catalytic"/>
</dbReference>
<keyword evidence="3 5" id="KW-0238">DNA-binding</keyword>
<evidence type="ECO:0000313" key="8">
    <source>
        <dbReference type="EMBL" id="TCS37744.1"/>
    </source>
</evidence>
<dbReference type="GO" id="GO:0007059">
    <property type="term" value="P:chromosome segregation"/>
    <property type="evidence" value="ECO:0007669"/>
    <property type="project" value="UniProtKB-KW"/>
</dbReference>
<reference evidence="8 9" key="1">
    <citation type="submission" date="2019-03" db="EMBL/GenBank/DDBJ databases">
        <title>Genomic Encyclopedia of Type Strains, Phase IV (KMG-IV): sequencing the most valuable type-strain genomes for metagenomic binning, comparative biology and taxonomic classification.</title>
        <authorList>
            <person name="Goeker M."/>
        </authorList>
    </citation>
    <scope>NUCLEOTIDE SEQUENCE [LARGE SCALE GENOMIC DNA]</scope>
    <source>
        <strain evidence="8 9">DSM 7445</strain>
    </source>
</reference>
<dbReference type="Gene3D" id="1.10.443.10">
    <property type="entry name" value="Intergrase catalytic core"/>
    <property type="match status" value="1"/>
</dbReference>
<dbReference type="NCBIfam" id="NF002331">
    <property type="entry name" value="PRK01287.1"/>
    <property type="match status" value="1"/>
</dbReference>
<sequence>MRKDGGKRFIKPVGNPNDARGLYAAMRRYLEHLAVKGYTEQGRWGAERYIRDFIDWADARSVTHPQHVTRSVLERYQRWLHHYRKKDGAPLSIASQRSKLVPLRGFFKWLTRSGELEANPASEMELPRRMRRLPASVLTADEVERVLALADTASPIGLRDRAMMEVLYSTGMRRMELARLAQTDIDFERAVVLIRQGKGNKDRLIPIGSRALSWVRHYLDQARPQLAWNAQDNILFLGLYGESLSATWLSTTIAQYVERAKLGKHGGCHLFRHTMATLMLEGGADIRFIQAMLGHAELSTTQIYTQVAIRQLQQVHATTHPGACSRVRAVPTLPDGLDPQPASENAAEALLAALDAEADEADGDDSSLLH</sequence>
<evidence type="ECO:0000256" key="1">
    <source>
        <dbReference type="ARBA" id="ARBA00022829"/>
    </source>
</evidence>
<dbReference type="InterPro" id="IPR050090">
    <property type="entry name" value="Tyrosine_recombinase_XerCD"/>
</dbReference>
<dbReference type="Pfam" id="PF00589">
    <property type="entry name" value="Phage_integrase"/>
    <property type="match status" value="1"/>
</dbReference>